<dbReference type="InterPro" id="IPR017930">
    <property type="entry name" value="Myb_dom"/>
</dbReference>
<evidence type="ECO:0000259" key="3">
    <source>
        <dbReference type="PROSITE" id="PS51294"/>
    </source>
</evidence>
<proteinExistence type="predicted"/>
<accession>A0A1J4JE75</accession>
<dbReference type="Proteomes" id="UP000179807">
    <property type="component" value="Unassembled WGS sequence"/>
</dbReference>
<protein>
    <submittedName>
        <fullName evidence="4">Uncharacterized protein</fullName>
    </submittedName>
</protein>
<name>A0A1J4JE75_9EUKA</name>
<reference evidence="4" key="1">
    <citation type="submission" date="2016-10" db="EMBL/GenBank/DDBJ databases">
        <authorList>
            <person name="Benchimol M."/>
            <person name="Almeida L.G."/>
            <person name="Vasconcelos A.T."/>
            <person name="Perreira-Neves A."/>
            <person name="Rosa I.A."/>
            <person name="Tasca T."/>
            <person name="Bogo M.R."/>
            <person name="de Souza W."/>
        </authorList>
    </citation>
    <scope>NUCLEOTIDE SEQUENCE [LARGE SCALE GENOMIC DNA]</scope>
    <source>
        <strain evidence="4">K</strain>
    </source>
</reference>
<dbReference type="EMBL" id="MLAK01001226">
    <property type="protein sequence ID" value="OHS95741.1"/>
    <property type="molecule type" value="Genomic_DNA"/>
</dbReference>
<dbReference type="AlphaFoldDB" id="A0A1J4JE75"/>
<organism evidence="4 5">
    <name type="scientific">Tritrichomonas foetus</name>
    <dbReference type="NCBI Taxonomy" id="1144522"/>
    <lineage>
        <taxon>Eukaryota</taxon>
        <taxon>Metamonada</taxon>
        <taxon>Parabasalia</taxon>
        <taxon>Tritrichomonadida</taxon>
        <taxon>Tritrichomonadidae</taxon>
        <taxon>Tritrichomonas</taxon>
    </lineage>
</organism>
<evidence type="ECO:0000256" key="1">
    <source>
        <dbReference type="SAM" id="MobiDB-lite"/>
    </source>
</evidence>
<dbReference type="GeneID" id="94830141"/>
<dbReference type="InterPro" id="IPR001005">
    <property type="entry name" value="SANT/Myb"/>
</dbReference>
<feature type="compositionally biased region" description="Polar residues" evidence="1">
    <location>
        <begin position="71"/>
        <end position="80"/>
    </location>
</feature>
<dbReference type="OrthoDB" id="2143914at2759"/>
<dbReference type="Pfam" id="PF00249">
    <property type="entry name" value="Myb_DNA-binding"/>
    <property type="match status" value="1"/>
</dbReference>
<dbReference type="CDD" id="cd00167">
    <property type="entry name" value="SANT"/>
    <property type="match status" value="1"/>
</dbReference>
<dbReference type="SUPFAM" id="SSF46689">
    <property type="entry name" value="Homeodomain-like"/>
    <property type="match status" value="1"/>
</dbReference>
<evidence type="ECO:0000313" key="4">
    <source>
        <dbReference type="EMBL" id="OHS95741.1"/>
    </source>
</evidence>
<keyword evidence="5" id="KW-1185">Reference proteome</keyword>
<dbReference type="VEuPathDB" id="TrichDB:TRFO_10400"/>
<dbReference type="PROSITE" id="PS50090">
    <property type="entry name" value="MYB_LIKE"/>
    <property type="match status" value="1"/>
</dbReference>
<dbReference type="Gene3D" id="1.10.10.60">
    <property type="entry name" value="Homeodomain-like"/>
    <property type="match status" value="1"/>
</dbReference>
<dbReference type="RefSeq" id="XP_068348878.1">
    <property type="nucleotide sequence ID" value="XM_068495437.1"/>
</dbReference>
<comment type="caution">
    <text evidence="4">The sequence shown here is derived from an EMBL/GenBank/DDBJ whole genome shotgun (WGS) entry which is preliminary data.</text>
</comment>
<feature type="domain" description="HTH myb-type" evidence="3">
    <location>
        <begin position="114"/>
        <end position="168"/>
    </location>
</feature>
<feature type="domain" description="Myb-like" evidence="2">
    <location>
        <begin position="114"/>
        <end position="164"/>
    </location>
</feature>
<dbReference type="PROSITE" id="PS51294">
    <property type="entry name" value="HTH_MYB"/>
    <property type="match status" value="1"/>
</dbReference>
<sequence>MHEKEESVFPNNSQSIEMTSKHSHQHYTSEDVHSLNHLFDPLNCIQFHEITSCTPKSSETHEQYNEHSLDETNQPNNSNFEKYIKNDKTSKKLIKLNKHRNSSEVNFSKTMSNSVNFKESEWTREEDSLLEEKFFTFGGQWNSIQIFFPGKSVNDIKNRWNKISNRYNIENLNKSKRNPIESDNDISLSKKKDCEYSNDEESEVSYVPEEVCRSQIPHCFGLTDLFVIGKEQQFKIEDILSNSQNNS</sequence>
<dbReference type="InterPro" id="IPR009057">
    <property type="entry name" value="Homeodomain-like_sf"/>
</dbReference>
<evidence type="ECO:0000259" key="2">
    <source>
        <dbReference type="PROSITE" id="PS50090"/>
    </source>
</evidence>
<evidence type="ECO:0000313" key="5">
    <source>
        <dbReference type="Proteomes" id="UP000179807"/>
    </source>
</evidence>
<feature type="region of interest" description="Disordered" evidence="1">
    <location>
        <begin position="56"/>
        <end position="81"/>
    </location>
</feature>
<gene>
    <name evidence="4" type="ORF">TRFO_10400</name>
</gene>
<dbReference type="SMART" id="SM00717">
    <property type="entry name" value="SANT"/>
    <property type="match status" value="1"/>
</dbReference>
<feature type="compositionally biased region" description="Basic and acidic residues" evidence="1">
    <location>
        <begin position="58"/>
        <end position="70"/>
    </location>
</feature>